<proteinExistence type="predicted"/>
<organism evidence="1">
    <name type="scientific">marine metagenome</name>
    <dbReference type="NCBI Taxonomy" id="408172"/>
    <lineage>
        <taxon>unclassified sequences</taxon>
        <taxon>metagenomes</taxon>
        <taxon>ecological metagenomes</taxon>
    </lineage>
</organism>
<feature type="non-terminal residue" evidence="1">
    <location>
        <position position="128"/>
    </location>
</feature>
<reference evidence="1" key="1">
    <citation type="submission" date="2018-05" db="EMBL/GenBank/DDBJ databases">
        <authorList>
            <person name="Lanie J.A."/>
            <person name="Ng W.-L."/>
            <person name="Kazmierczak K.M."/>
            <person name="Andrzejewski T.M."/>
            <person name="Davidsen T.M."/>
            <person name="Wayne K.J."/>
            <person name="Tettelin H."/>
            <person name="Glass J.I."/>
            <person name="Rusch D."/>
            <person name="Podicherti R."/>
            <person name="Tsui H.-C.T."/>
            <person name="Winkler M.E."/>
        </authorList>
    </citation>
    <scope>NUCLEOTIDE SEQUENCE</scope>
</reference>
<accession>A0A383ENE8</accession>
<name>A0A383ENE8_9ZZZZ</name>
<feature type="non-terminal residue" evidence="1">
    <location>
        <position position="1"/>
    </location>
</feature>
<dbReference type="AlphaFoldDB" id="A0A383ENE8"/>
<gene>
    <name evidence="1" type="ORF">METZ01_LOCUS511286</name>
</gene>
<dbReference type="EMBL" id="UINC01227514">
    <property type="protein sequence ID" value="SVE58432.1"/>
    <property type="molecule type" value="Genomic_DNA"/>
</dbReference>
<sequence length="128" mass="14445">VVYFRFHYEGEWDYAWMLDDVSFTETPNNKLTISDETYGGWWIGYLTAGGMGLDFTFNPMNQVTANPYHFEAVLKNQGIATQNSKLHVNVTDDLGTSVFRDSSSNLTLAMAEQDTVEVDNSFLPQNIG</sequence>
<protein>
    <submittedName>
        <fullName evidence="1">Uncharacterized protein</fullName>
    </submittedName>
</protein>
<evidence type="ECO:0000313" key="1">
    <source>
        <dbReference type="EMBL" id="SVE58432.1"/>
    </source>
</evidence>